<evidence type="ECO:0000313" key="2">
    <source>
        <dbReference type="EMBL" id="KFJ02906.1"/>
    </source>
</evidence>
<proteinExistence type="predicted"/>
<reference evidence="2 3" key="1">
    <citation type="submission" date="2014-03" db="EMBL/GenBank/DDBJ databases">
        <title>Genomics of Bifidobacteria.</title>
        <authorList>
            <person name="Ventura M."/>
            <person name="Milani C."/>
            <person name="Lugli G.A."/>
        </authorList>
    </citation>
    <scope>NUCLEOTIDE SEQUENCE [LARGE SCALE GENOMIC DNA]</scope>
    <source>
        <strain evidence="2 3">LMG 11597</strain>
    </source>
</reference>
<keyword evidence="3" id="KW-1185">Reference proteome</keyword>
<feature type="region of interest" description="Disordered" evidence="1">
    <location>
        <begin position="1"/>
        <end position="58"/>
    </location>
</feature>
<dbReference type="EMBL" id="JGZR01000007">
    <property type="protein sequence ID" value="KFJ02906.1"/>
    <property type="molecule type" value="Genomic_DNA"/>
</dbReference>
<comment type="caution">
    <text evidence="2">The sequence shown here is derived from an EMBL/GenBank/DDBJ whole genome shotgun (WGS) entry which is preliminary data.</text>
</comment>
<dbReference type="Proteomes" id="UP000029055">
    <property type="component" value="Unassembled WGS sequence"/>
</dbReference>
<gene>
    <name evidence="2" type="ORF">BISU_3028</name>
</gene>
<dbReference type="AlphaFoldDB" id="A0A087E555"/>
<organism evidence="2 3">
    <name type="scientific">Bifidobacterium subtile</name>
    <dbReference type="NCBI Taxonomy" id="77635"/>
    <lineage>
        <taxon>Bacteria</taxon>
        <taxon>Bacillati</taxon>
        <taxon>Actinomycetota</taxon>
        <taxon>Actinomycetes</taxon>
        <taxon>Bifidobacteriales</taxon>
        <taxon>Bifidobacteriaceae</taxon>
        <taxon>Bifidobacterium</taxon>
    </lineage>
</organism>
<evidence type="ECO:0000313" key="3">
    <source>
        <dbReference type="Proteomes" id="UP000029055"/>
    </source>
</evidence>
<name>A0A087E555_9BIFI</name>
<accession>A0A087E555</accession>
<protein>
    <submittedName>
        <fullName evidence="2">Uncharacterized protein</fullName>
    </submittedName>
</protein>
<evidence type="ECO:0000256" key="1">
    <source>
        <dbReference type="SAM" id="MobiDB-lite"/>
    </source>
</evidence>
<dbReference type="STRING" id="77635.BISU_3028"/>
<sequence>MVNHDKGMSRPRRNIPRREWQCRLAHPANNRVEPDSGNPLRHHPWPHTDRHPCEMEAL</sequence>
<feature type="compositionally biased region" description="Basic and acidic residues" evidence="1">
    <location>
        <begin position="46"/>
        <end position="58"/>
    </location>
</feature>